<dbReference type="SUPFAM" id="SSF55729">
    <property type="entry name" value="Acyl-CoA N-acyltransferases (Nat)"/>
    <property type="match status" value="1"/>
</dbReference>
<evidence type="ECO:0000259" key="1">
    <source>
        <dbReference type="PROSITE" id="PS51186"/>
    </source>
</evidence>
<dbReference type="RefSeq" id="WP_114811302.1">
    <property type="nucleotide sequence ID" value="NZ_CP139965.1"/>
</dbReference>
<gene>
    <name evidence="2" type="ORF">U0042_29235</name>
</gene>
<dbReference type="Proteomes" id="UP001325479">
    <property type="component" value="Chromosome"/>
</dbReference>
<feature type="domain" description="N-acetyltransferase" evidence="1">
    <location>
        <begin position="25"/>
        <end position="182"/>
    </location>
</feature>
<dbReference type="Gene3D" id="3.40.630.30">
    <property type="match status" value="1"/>
</dbReference>
<dbReference type="EMBL" id="CP139965">
    <property type="protein sequence ID" value="WQD78047.1"/>
    <property type="molecule type" value="Genomic_DNA"/>
</dbReference>
<dbReference type="InterPro" id="IPR000182">
    <property type="entry name" value="GNAT_dom"/>
</dbReference>
<dbReference type="PANTHER" id="PTHR43441:SF10">
    <property type="entry name" value="ACETYLTRANSFERASE"/>
    <property type="match status" value="1"/>
</dbReference>
<organism evidence="2 3">
    <name type="scientific">Paraburkholderia kururiensis</name>
    <dbReference type="NCBI Taxonomy" id="984307"/>
    <lineage>
        <taxon>Bacteria</taxon>
        <taxon>Pseudomonadati</taxon>
        <taxon>Pseudomonadota</taxon>
        <taxon>Betaproteobacteria</taxon>
        <taxon>Burkholderiales</taxon>
        <taxon>Burkholderiaceae</taxon>
        <taxon>Paraburkholderia</taxon>
    </lineage>
</organism>
<evidence type="ECO:0000313" key="3">
    <source>
        <dbReference type="Proteomes" id="UP001325479"/>
    </source>
</evidence>
<accession>A0ABZ0WL02</accession>
<dbReference type="PROSITE" id="PS51186">
    <property type="entry name" value="GNAT"/>
    <property type="match status" value="1"/>
</dbReference>
<dbReference type="PANTHER" id="PTHR43441">
    <property type="entry name" value="RIBOSOMAL-PROTEIN-SERINE ACETYLTRANSFERASE"/>
    <property type="match status" value="1"/>
</dbReference>
<dbReference type="InterPro" id="IPR051908">
    <property type="entry name" value="Ribosomal_N-acetyltransferase"/>
</dbReference>
<protein>
    <submittedName>
        <fullName evidence="2">GNAT family N-acetyltransferase</fullName>
    </submittedName>
</protein>
<reference evidence="2 3" key="1">
    <citation type="submission" date="2023-12" db="EMBL/GenBank/DDBJ databases">
        <title>Genome sequencing and assembly of bacterial species from a model synthetic community.</title>
        <authorList>
            <person name="Hogle S.L."/>
        </authorList>
    </citation>
    <scope>NUCLEOTIDE SEQUENCE [LARGE SCALE GENOMIC DNA]</scope>
    <source>
        <strain evidence="2 3">HAMBI 2494</strain>
    </source>
</reference>
<name>A0ABZ0WL02_9BURK</name>
<sequence length="194" mass="21693">MNDTQNTPHGTTPRPDEVHIASARLSIKPFSADDAEAAFGCMTPTLTQFMAWDPPATQEAFDRIWQQWQVAATQGTEFVFAIRERESAAFLGLTGLHKLHSDYPELGIWIREDRHREGFGREAVSLVAQWATHAFGIRRGFTYPVAEDNRASRRIAEGLGGVVVEQRIAPKYHAVVYRIPAQSMAHVPRTGPQV</sequence>
<proteinExistence type="predicted"/>
<keyword evidence="3" id="KW-1185">Reference proteome</keyword>
<dbReference type="Pfam" id="PF13302">
    <property type="entry name" value="Acetyltransf_3"/>
    <property type="match status" value="1"/>
</dbReference>
<dbReference type="InterPro" id="IPR016181">
    <property type="entry name" value="Acyl_CoA_acyltransferase"/>
</dbReference>
<evidence type="ECO:0000313" key="2">
    <source>
        <dbReference type="EMBL" id="WQD78047.1"/>
    </source>
</evidence>